<evidence type="ECO:0000256" key="1">
    <source>
        <dbReference type="ARBA" id="ARBA00008853"/>
    </source>
</evidence>
<proteinExistence type="inferred from homology"/>
<keyword evidence="2" id="KW-0378">Hydrolase</keyword>
<dbReference type="RefSeq" id="WP_259525378.1">
    <property type="nucleotide sequence ID" value="NZ_JANLCK010000002.1"/>
</dbReference>
<name>A0AA41XEC7_9MICO</name>
<protein>
    <submittedName>
        <fullName evidence="5">SMP-30/gluconolactonase/LRE family protein</fullName>
    </submittedName>
</protein>
<evidence type="ECO:0000256" key="2">
    <source>
        <dbReference type="ARBA" id="ARBA00022801"/>
    </source>
</evidence>
<dbReference type="GO" id="GO:0016787">
    <property type="term" value="F:hydrolase activity"/>
    <property type="evidence" value="ECO:0007669"/>
    <property type="project" value="UniProtKB-KW"/>
</dbReference>
<reference evidence="5" key="1">
    <citation type="submission" date="2022-08" db="EMBL/GenBank/DDBJ databases">
        <authorList>
            <person name="Deng Y."/>
            <person name="Han X.-F."/>
            <person name="Zhang Y.-Q."/>
        </authorList>
    </citation>
    <scope>NUCLEOTIDE SEQUENCE</scope>
    <source>
        <strain evidence="5">CPCC 203407</strain>
    </source>
</reference>
<dbReference type="InterPro" id="IPR051262">
    <property type="entry name" value="SMP-30/CGR1_Lactonase"/>
</dbReference>
<dbReference type="Gene3D" id="2.120.10.30">
    <property type="entry name" value="TolB, C-terminal domain"/>
    <property type="match status" value="1"/>
</dbReference>
<evidence type="ECO:0000256" key="3">
    <source>
        <dbReference type="SAM" id="MobiDB-lite"/>
    </source>
</evidence>
<organism evidence="5 6">
    <name type="scientific">Herbiconiux oxytropis</name>
    <dbReference type="NCBI Taxonomy" id="2970915"/>
    <lineage>
        <taxon>Bacteria</taxon>
        <taxon>Bacillati</taxon>
        <taxon>Actinomycetota</taxon>
        <taxon>Actinomycetes</taxon>
        <taxon>Micrococcales</taxon>
        <taxon>Microbacteriaceae</taxon>
        <taxon>Herbiconiux</taxon>
    </lineage>
</organism>
<dbReference type="Pfam" id="PF08450">
    <property type="entry name" value="SGL"/>
    <property type="match status" value="1"/>
</dbReference>
<comment type="similarity">
    <text evidence="1">Belongs to the SMP-30/CGR1 family.</text>
</comment>
<gene>
    <name evidence="5" type="ORF">N1028_03235</name>
</gene>
<dbReference type="SUPFAM" id="SSF63829">
    <property type="entry name" value="Calcium-dependent phosphotriesterase"/>
    <property type="match status" value="1"/>
</dbReference>
<feature type="region of interest" description="Disordered" evidence="3">
    <location>
        <begin position="270"/>
        <end position="291"/>
    </location>
</feature>
<evidence type="ECO:0000259" key="4">
    <source>
        <dbReference type="Pfam" id="PF08450"/>
    </source>
</evidence>
<dbReference type="Proteomes" id="UP001165587">
    <property type="component" value="Unassembled WGS sequence"/>
</dbReference>
<dbReference type="InterPro" id="IPR013658">
    <property type="entry name" value="SGL"/>
</dbReference>
<feature type="compositionally biased region" description="Polar residues" evidence="3">
    <location>
        <begin position="281"/>
        <end position="291"/>
    </location>
</feature>
<dbReference type="PANTHER" id="PTHR47572">
    <property type="entry name" value="LIPOPROTEIN-RELATED"/>
    <property type="match status" value="1"/>
</dbReference>
<accession>A0AA41XEC7</accession>
<evidence type="ECO:0000313" key="5">
    <source>
        <dbReference type="EMBL" id="MCS5724903.1"/>
    </source>
</evidence>
<dbReference type="InterPro" id="IPR011042">
    <property type="entry name" value="6-blade_b-propeller_TolB-like"/>
</dbReference>
<keyword evidence="6" id="KW-1185">Reference proteome</keyword>
<sequence>MAATTAGLRLLADDLVWAESPCWDDGRLWVSDTQGSRLFLLTGDDTVIHTLDSPINGTGILPSGELVGARMTGARLDSFDGERWSLHAELSGWVTGTLGDLIVLPDGTVLVDEVRGPDRPGRLLRIAPDGATPIVSVAADDLVFPNGLVVVDEGRTLVVAETYAHRLTAFTLGPNGELTDRRLWFDLRAELGDDFRPDGACVAADGSVWVATTSGNAFIRVADGALVDRIDVDGFAIACCLGAGDDLILTSATSRDPELSVTDAAHRQRTRARVSALHHPTTVNPTTDNPQ</sequence>
<dbReference type="EMBL" id="JANLCK010000002">
    <property type="protein sequence ID" value="MCS5724903.1"/>
    <property type="molecule type" value="Genomic_DNA"/>
</dbReference>
<evidence type="ECO:0000313" key="6">
    <source>
        <dbReference type="Proteomes" id="UP001165587"/>
    </source>
</evidence>
<feature type="domain" description="SMP-30/Gluconolactonase/LRE-like region" evidence="4">
    <location>
        <begin position="17"/>
        <end position="252"/>
    </location>
</feature>
<comment type="caution">
    <text evidence="5">The sequence shown here is derived from an EMBL/GenBank/DDBJ whole genome shotgun (WGS) entry which is preliminary data.</text>
</comment>
<dbReference type="AlphaFoldDB" id="A0AA41XEC7"/>
<dbReference type="PANTHER" id="PTHR47572:SF4">
    <property type="entry name" value="LACTONASE DRP35"/>
    <property type="match status" value="1"/>
</dbReference>